<comment type="function">
    <text evidence="8">May play the central regulatory role in sporulation. It may be an element of the effector pathway responsible for the activation of sporulation genes in response to nutritional stress. Spo0A may act in concert with spo0H (a sigma factor) to control the expression of some genes that are critical to the sporulation process.</text>
</comment>
<keyword evidence="7" id="KW-0902">Two-component regulatory system</keyword>
<comment type="catalytic activity">
    <reaction evidence="1">
        <text>ATP + protein L-histidine = ADP + protein N-phospho-L-histidine.</text>
        <dbReference type="EC" id="2.7.13.3"/>
    </reaction>
</comment>
<dbReference type="PROSITE" id="PS50110">
    <property type="entry name" value="RESPONSE_REGULATORY"/>
    <property type="match status" value="1"/>
</dbReference>
<gene>
    <name evidence="14" type="ORF">SAMN05216313_101392</name>
</gene>
<dbReference type="GO" id="GO:0000155">
    <property type="term" value="F:phosphorelay sensor kinase activity"/>
    <property type="evidence" value="ECO:0007669"/>
    <property type="project" value="InterPro"/>
</dbReference>
<dbReference type="Gene3D" id="3.30.565.10">
    <property type="entry name" value="Histidine kinase-like ATPase, C-terminal domain"/>
    <property type="match status" value="1"/>
</dbReference>
<feature type="transmembrane region" description="Helical" evidence="11">
    <location>
        <begin position="520"/>
        <end position="541"/>
    </location>
</feature>
<name>A0A1I0BA20_9FIRM</name>
<dbReference type="InterPro" id="IPR005467">
    <property type="entry name" value="His_kinase_dom"/>
</dbReference>
<comment type="similarity">
    <text evidence="2">In the N-terminal section; belongs to the phytochrome family.</text>
</comment>
<evidence type="ECO:0000259" key="13">
    <source>
        <dbReference type="PROSITE" id="PS50110"/>
    </source>
</evidence>
<dbReference type="EC" id="2.7.13.3" evidence="3"/>
<dbReference type="Pfam" id="PF02518">
    <property type="entry name" value="HATPase_c"/>
    <property type="match status" value="1"/>
</dbReference>
<evidence type="ECO:0000256" key="3">
    <source>
        <dbReference type="ARBA" id="ARBA00012438"/>
    </source>
</evidence>
<dbReference type="CDD" id="cd16922">
    <property type="entry name" value="HATPase_EvgS-ArcB-TorS-like"/>
    <property type="match status" value="1"/>
</dbReference>
<keyword evidence="6 14" id="KW-0808">Transferase</keyword>
<evidence type="ECO:0000256" key="1">
    <source>
        <dbReference type="ARBA" id="ARBA00000085"/>
    </source>
</evidence>
<keyword evidence="15" id="KW-1185">Reference proteome</keyword>
<keyword evidence="6 14" id="KW-0418">Kinase</keyword>
<dbReference type="InterPro" id="IPR011006">
    <property type="entry name" value="CheY-like_superfamily"/>
</dbReference>
<sequence length="938" mass="103967">MKIWLHSMAHRFTAAVLAVLLIMSLAVPGLTAAGEEIPVSDNGEGRLIRVAFPEIPGISEVDRYGRHTGLLMDYLNEIAKYTNWEYEYIPVDSDQLVDEFLEGRFDLMGGTYYSPEFEQFFAYPDYSMGNSVAILQCRSGDNRFKSYDLRSLNGMTIGAYGMAAEKIRRLEEFLSINGLNCTIKQYSSEEFTASNEMYDYLENGDVDLLLGNSAENDSRYRVVATFDAQPYYLVTVPGSTEILDSLNMALGNIMESEPDFARQHMASRSLNVQLQNPRLEEQELAYIRNKQTLRVAAFECYPFYMAPADGPAEGLLVDLCQRLSDYTGLDFQLIPAASYEEAIRMVQGGTADVLGFYPDSDEDAYASGLVTTRAYIRLNSGIFKNKSANFPDSGLVAAALKGRHVPADVECREVRYYTTVPEALKAVDRGVADFFYGIMAPANQELQRHRYANVTQVSLWDMSAEIKFALDRPADIRLLTTLNKAIQNLSSEDMDSMLSRSLVSRAYAMTTVDMIYANPMAFVAVVGVILILVMAMVLLTARARMRSAIMQAELEKAEARSTAKSDFLSKMSHEIRTPMNAIVGMTELVSMESGLSPETRDKLEKIRSSSRYLLSLINDILDMSRIESGNLSINEEPFSLREILEEVESIISGQAQQKGLVLECVREIDCDWLTGDPIRLRQVLLNLLGNSVKFTPPGGLLQLSVQACGLEGQDAVYDFSVRDTGVGISPEDQERIFRPFEQLGGNELRSLGTGLGLPISRNLVQSMGGELVLESDTGKGAVFSFRLRFKPAGEAPAHKNREILSATGSLKGMRILVTEDNDLNAEIAQELLELQGAATERAKDGSEALELFQRNPPGRYQMILMDIRMPVMDGLAATRAIRALKRPDAAVIPIVAMTANSFKEDEEAAMSAGMNGFIPKPVNVQQLFEVLEELLATS</sequence>
<evidence type="ECO:0000256" key="4">
    <source>
        <dbReference type="ARBA" id="ARBA00018672"/>
    </source>
</evidence>
<dbReference type="RefSeq" id="WP_092360618.1">
    <property type="nucleotide sequence ID" value="NZ_FOIM01000001.1"/>
</dbReference>
<dbReference type="SUPFAM" id="SSF53850">
    <property type="entry name" value="Periplasmic binding protein-like II"/>
    <property type="match status" value="2"/>
</dbReference>
<evidence type="ECO:0000313" key="14">
    <source>
        <dbReference type="EMBL" id="SET02930.1"/>
    </source>
</evidence>
<dbReference type="AlphaFoldDB" id="A0A1I0BA20"/>
<dbReference type="PANTHER" id="PTHR45339:SF5">
    <property type="entry name" value="HISTIDINE KINASE"/>
    <property type="match status" value="1"/>
</dbReference>
<keyword evidence="11" id="KW-0812">Transmembrane</keyword>
<dbReference type="SMART" id="SM00448">
    <property type="entry name" value="REC"/>
    <property type="match status" value="1"/>
</dbReference>
<dbReference type="Gene3D" id="3.40.50.2300">
    <property type="match status" value="1"/>
</dbReference>
<dbReference type="Pfam" id="PF00512">
    <property type="entry name" value="HisKA"/>
    <property type="match status" value="1"/>
</dbReference>
<dbReference type="InterPro" id="IPR036890">
    <property type="entry name" value="HATPase_C_sf"/>
</dbReference>
<keyword evidence="5 10" id="KW-0597">Phosphoprotein</keyword>
<feature type="modified residue" description="4-aspartylphosphate" evidence="10">
    <location>
        <position position="866"/>
    </location>
</feature>
<keyword evidence="11" id="KW-1133">Transmembrane helix</keyword>
<dbReference type="SMART" id="SM00388">
    <property type="entry name" value="HisKA"/>
    <property type="match status" value="1"/>
</dbReference>
<dbReference type="FunFam" id="3.30.565.10:FF:000010">
    <property type="entry name" value="Sensor histidine kinase RcsC"/>
    <property type="match status" value="1"/>
</dbReference>
<dbReference type="SUPFAM" id="SSF47384">
    <property type="entry name" value="Homodimeric domain of signal transducing histidine kinase"/>
    <property type="match status" value="1"/>
</dbReference>
<dbReference type="CDD" id="cd17546">
    <property type="entry name" value="REC_hyHK_CKI1_RcsC-like"/>
    <property type="match status" value="1"/>
</dbReference>
<protein>
    <recommendedName>
        <fullName evidence="9">Circadian input-output histidine kinase CikA</fullName>
        <ecNumber evidence="3">2.7.13.3</ecNumber>
    </recommendedName>
    <alternativeName>
        <fullName evidence="4">Stage 0 sporulation protein A homolog</fullName>
    </alternativeName>
</protein>
<dbReference type="SMART" id="SM00062">
    <property type="entry name" value="PBPb"/>
    <property type="match status" value="1"/>
</dbReference>
<keyword evidence="11" id="KW-0472">Membrane</keyword>
<evidence type="ECO:0000256" key="5">
    <source>
        <dbReference type="ARBA" id="ARBA00022553"/>
    </source>
</evidence>
<dbReference type="PRINTS" id="PR00344">
    <property type="entry name" value="BCTRLSENSOR"/>
</dbReference>
<evidence type="ECO:0000256" key="11">
    <source>
        <dbReference type="SAM" id="Phobius"/>
    </source>
</evidence>
<evidence type="ECO:0000256" key="6">
    <source>
        <dbReference type="ARBA" id="ARBA00022777"/>
    </source>
</evidence>
<dbReference type="Pfam" id="PF00072">
    <property type="entry name" value="Response_reg"/>
    <property type="match status" value="1"/>
</dbReference>
<evidence type="ECO:0000313" key="15">
    <source>
        <dbReference type="Proteomes" id="UP000198508"/>
    </source>
</evidence>
<dbReference type="InterPro" id="IPR004358">
    <property type="entry name" value="Sig_transdc_His_kin-like_C"/>
</dbReference>
<dbReference type="PROSITE" id="PS50109">
    <property type="entry name" value="HIS_KIN"/>
    <property type="match status" value="1"/>
</dbReference>
<dbReference type="CDD" id="cd00082">
    <property type="entry name" value="HisKA"/>
    <property type="match status" value="1"/>
</dbReference>
<evidence type="ECO:0000256" key="2">
    <source>
        <dbReference type="ARBA" id="ARBA00006402"/>
    </source>
</evidence>
<dbReference type="SUPFAM" id="SSF52172">
    <property type="entry name" value="CheY-like"/>
    <property type="match status" value="1"/>
</dbReference>
<dbReference type="EMBL" id="FOIM01000001">
    <property type="protein sequence ID" value="SET02930.1"/>
    <property type="molecule type" value="Genomic_DNA"/>
</dbReference>
<proteinExistence type="inferred from homology"/>
<evidence type="ECO:0000259" key="12">
    <source>
        <dbReference type="PROSITE" id="PS50109"/>
    </source>
</evidence>
<accession>A0A1I0BA20</accession>
<dbReference type="InterPro" id="IPR001638">
    <property type="entry name" value="Solute-binding_3/MltF_N"/>
</dbReference>
<dbReference type="SUPFAM" id="SSF55874">
    <property type="entry name" value="ATPase domain of HSP90 chaperone/DNA topoisomerase II/histidine kinase"/>
    <property type="match status" value="1"/>
</dbReference>
<dbReference type="InterPro" id="IPR003594">
    <property type="entry name" value="HATPase_dom"/>
</dbReference>
<evidence type="ECO:0000256" key="7">
    <source>
        <dbReference type="ARBA" id="ARBA00023012"/>
    </source>
</evidence>
<evidence type="ECO:0000256" key="9">
    <source>
        <dbReference type="ARBA" id="ARBA00074306"/>
    </source>
</evidence>
<evidence type="ECO:0000256" key="10">
    <source>
        <dbReference type="PROSITE-ProRule" id="PRU00169"/>
    </source>
</evidence>
<reference evidence="15" key="1">
    <citation type="submission" date="2016-10" db="EMBL/GenBank/DDBJ databases">
        <authorList>
            <person name="Varghese N."/>
            <person name="Submissions S."/>
        </authorList>
    </citation>
    <scope>NUCLEOTIDE SEQUENCE [LARGE SCALE GENOMIC DNA]</scope>
    <source>
        <strain evidence="15">NLAE-zl-G277</strain>
    </source>
</reference>
<dbReference type="InterPro" id="IPR003661">
    <property type="entry name" value="HisK_dim/P_dom"/>
</dbReference>
<dbReference type="Gene3D" id="3.40.190.10">
    <property type="entry name" value="Periplasmic binding protein-like II"/>
    <property type="match status" value="4"/>
</dbReference>
<evidence type="ECO:0000256" key="8">
    <source>
        <dbReference type="ARBA" id="ARBA00024867"/>
    </source>
</evidence>
<dbReference type="InterPro" id="IPR036097">
    <property type="entry name" value="HisK_dim/P_sf"/>
</dbReference>
<dbReference type="SMART" id="SM00387">
    <property type="entry name" value="HATPase_c"/>
    <property type="match status" value="1"/>
</dbReference>
<dbReference type="Proteomes" id="UP000198508">
    <property type="component" value="Unassembled WGS sequence"/>
</dbReference>
<dbReference type="Gene3D" id="1.10.287.130">
    <property type="match status" value="1"/>
</dbReference>
<feature type="domain" description="Response regulatory" evidence="13">
    <location>
        <begin position="814"/>
        <end position="935"/>
    </location>
</feature>
<dbReference type="InterPro" id="IPR001789">
    <property type="entry name" value="Sig_transdc_resp-reg_receiver"/>
</dbReference>
<dbReference type="PANTHER" id="PTHR45339">
    <property type="entry name" value="HYBRID SIGNAL TRANSDUCTION HISTIDINE KINASE J"/>
    <property type="match status" value="1"/>
</dbReference>
<feature type="domain" description="Histidine kinase" evidence="12">
    <location>
        <begin position="570"/>
        <end position="791"/>
    </location>
</feature>
<organism evidence="14 15">
    <name type="scientific">Enterocloster lavalensis</name>
    <dbReference type="NCBI Taxonomy" id="460384"/>
    <lineage>
        <taxon>Bacteria</taxon>
        <taxon>Bacillati</taxon>
        <taxon>Bacillota</taxon>
        <taxon>Clostridia</taxon>
        <taxon>Lachnospirales</taxon>
        <taxon>Lachnospiraceae</taxon>
        <taxon>Enterocloster</taxon>
    </lineage>
</organism>
<dbReference type="STRING" id="460384.SAMN05216313_101392"/>
<dbReference type="Pfam" id="PF00497">
    <property type="entry name" value="SBP_bac_3"/>
    <property type="match status" value="1"/>
</dbReference>